<comment type="caution">
    <text evidence="1">The sequence shown here is derived from an EMBL/GenBank/DDBJ whole genome shotgun (WGS) entry which is preliminary data.</text>
</comment>
<proteinExistence type="predicted"/>
<evidence type="ECO:0000313" key="1">
    <source>
        <dbReference type="EMBL" id="OGY13306.1"/>
    </source>
</evidence>
<protein>
    <submittedName>
        <fullName evidence="1">Uncharacterized protein</fullName>
    </submittedName>
</protein>
<gene>
    <name evidence="1" type="ORF">A3A77_02665</name>
</gene>
<dbReference type="AlphaFoldDB" id="A0A1G1VDH3"/>
<accession>A0A1G1VDH3</accession>
<dbReference type="EMBL" id="MHCC01000017">
    <property type="protein sequence ID" value="OGY13306.1"/>
    <property type="molecule type" value="Genomic_DNA"/>
</dbReference>
<dbReference type="Proteomes" id="UP000178659">
    <property type="component" value="Unassembled WGS sequence"/>
</dbReference>
<sequence>MSLDWLCAGGGAQSSAKPFLYETASCRLVKKKFEPTVFPKNDNSSDVFFARAIFAHESALPMKFLKGSSQLEPFCFICSNSSLIFNFSSKNSFFLSL</sequence>
<evidence type="ECO:0000313" key="2">
    <source>
        <dbReference type="Proteomes" id="UP000178659"/>
    </source>
</evidence>
<name>A0A1G1VDH3_9BACT</name>
<organism evidence="1 2">
    <name type="scientific">Candidatus Blackburnbacteria bacterium RIFCSPLOWO2_01_FULL_40_20</name>
    <dbReference type="NCBI Taxonomy" id="1797519"/>
    <lineage>
        <taxon>Bacteria</taxon>
        <taxon>Candidatus Blackburniibacteriota</taxon>
    </lineage>
</organism>
<reference evidence="1 2" key="1">
    <citation type="journal article" date="2016" name="Nat. Commun.">
        <title>Thousands of microbial genomes shed light on interconnected biogeochemical processes in an aquifer system.</title>
        <authorList>
            <person name="Anantharaman K."/>
            <person name="Brown C.T."/>
            <person name="Hug L.A."/>
            <person name="Sharon I."/>
            <person name="Castelle C.J."/>
            <person name="Probst A.J."/>
            <person name="Thomas B.C."/>
            <person name="Singh A."/>
            <person name="Wilkins M.J."/>
            <person name="Karaoz U."/>
            <person name="Brodie E.L."/>
            <person name="Williams K.H."/>
            <person name="Hubbard S.S."/>
            <person name="Banfield J.F."/>
        </authorList>
    </citation>
    <scope>NUCLEOTIDE SEQUENCE [LARGE SCALE GENOMIC DNA]</scope>
</reference>